<dbReference type="Proteomes" id="UP000245720">
    <property type="component" value="Unassembled WGS sequence"/>
</dbReference>
<dbReference type="OrthoDB" id="1823162at2"/>
<dbReference type="EMBL" id="QGDI01000011">
    <property type="protein sequence ID" value="PWJ11053.1"/>
    <property type="molecule type" value="Genomic_DNA"/>
</dbReference>
<comment type="caution">
    <text evidence="1">The sequence shown here is derived from an EMBL/GenBank/DDBJ whole genome shotgun (WGS) entry which is preliminary data.</text>
</comment>
<proteinExistence type="predicted"/>
<accession>A0A315XVY0</accession>
<organism evidence="1 2">
    <name type="scientific">Ruminococcus flavefaciens</name>
    <dbReference type="NCBI Taxonomy" id="1265"/>
    <lineage>
        <taxon>Bacteria</taxon>
        <taxon>Bacillati</taxon>
        <taxon>Bacillota</taxon>
        <taxon>Clostridia</taxon>
        <taxon>Eubacteriales</taxon>
        <taxon>Oscillospiraceae</taxon>
        <taxon>Ruminococcus</taxon>
    </lineage>
</organism>
<gene>
    <name evidence="1" type="ORF">IE37_02702</name>
</gene>
<reference evidence="1 2" key="1">
    <citation type="submission" date="2018-05" db="EMBL/GenBank/DDBJ databases">
        <title>The Hungate 1000. A catalogue of reference genomes from the rumen microbiome.</title>
        <authorList>
            <person name="Kelly W."/>
        </authorList>
    </citation>
    <scope>NUCLEOTIDE SEQUENCE [LARGE SCALE GENOMIC DNA]</scope>
    <source>
        <strain evidence="1 2">SAb67</strain>
    </source>
</reference>
<evidence type="ECO:0000313" key="1">
    <source>
        <dbReference type="EMBL" id="PWJ11053.1"/>
    </source>
</evidence>
<protein>
    <submittedName>
        <fullName evidence="1">Uncharacterized protein</fullName>
    </submittedName>
</protein>
<dbReference type="RefSeq" id="WP_146198194.1">
    <property type="nucleotide sequence ID" value="NZ_QGDI01000011.1"/>
</dbReference>
<dbReference type="AlphaFoldDB" id="A0A315XVY0"/>
<sequence length="92" mass="10973">MGGVIERKKMHPNNIMYAGWSPALNMYVMNTLENDSFMYYSDYYEIDEYTYEHFCDEGFKPQPIRLLFSGSPHRIPKGEEKSFHDLFFGERN</sequence>
<evidence type="ECO:0000313" key="2">
    <source>
        <dbReference type="Proteomes" id="UP000245720"/>
    </source>
</evidence>
<name>A0A315XVY0_RUMFL</name>